<protein>
    <submittedName>
        <fullName evidence="1">Uncharacterized protein</fullName>
    </submittedName>
</protein>
<sequence length="124" mass="14153">MAVETVFRSKGKKSLFKLYTFFNNSDWDIAQGDINFEDTVNNLLGFKNINGYQYADSPNISGMYPRRALRPTVDSFVFIGFFWSVNKDKIVINWIIHKSAIATYVSSALPISAYQFYNSVILIG</sequence>
<reference evidence="1" key="1">
    <citation type="journal article" date="2015" name="Nature">
        <title>Complex archaea that bridge the gap between prokaryotes and eukaryotes.</title>
        <authorList>
            <person name="Spang A."/>
            <person name="Saw J.H."/>
            <person name="Jorgensen S.L."/>
            <person name="Zaremba-Niedzwiedzka K."/>
            <person name="Martijn J."/>
            <person name="Lind A.E."/>
            <person name="van Eijk R."/>
            <person name="Schleper C."/>
            <person name="Guy L."/>
            <person name="Ettema T.J."/>
        </authorList>
    </citation>
    <scope>NUCLEOTIDE SEQUENCE</scope>
</reference>
<dbReference type="AlphaFoldDB" id="A0A0F9SF57"/>
<accession>A0A0F9SF57</accession>
<evidence type="ECO:0000313" key="1">
    <source>
        <dbReference type="EMBL" id="KKN28018.1"/>
    </source>
</evidence>
<proteinExistence type="predicted"/>
<gene>
    <name evidence="1" type="ORF">LCGC14_0858550</name>
</gene>
<dbReference type="EMBL" id="LAZR01002596">
    <property type="protein sequence ID" value="KKN28018.1"/>
    <property type="molecule type" value="Genomic_DNA"/>
</dbReference>
<name>A0A0F9SF57_9ZZZZ</name>
<comment type="caution">
    <text evidence="1">The sequence shown here is derived from an EMBL/GenBank/DDBJ whole genome shotgun (WGS) entry which is preliminary data.</text>
</comment>
<organism evidence="1">
    <name type="scientific">marine sediment metagenome</name>
    <dbReference type="NCBI Taxonomy" id="412755"/>
    <lineage>
        <taxon>unclassified sequences</taxon>
        <taxon>metagenomes</taxon>
        <taxon>ecological metagenomes</taxon>
    </lineage>
</organism>